<evidence type="ECO:0000259" key="8">
    <source>
        <dbReference type="PROSITE" id="PS51296"/>
    </source>
</evidence>
<keyword evidence="9" id="KW-0223">Dioxygenase</keyword>
<dbReference type="PANTHER" id="PTHR43756">
    <property type="entry name" value="CHOLINE MONOOXYGENASE, CHLOROPLASTIC"/>
    <property type="match status" value="1"/>
</dbReference>
<dbReference type="InterPro" id="IPR036922">
    <property type="entry name" value="Rieske_2Fe-2S_sf"/>
</dbReference>
<protein>
    <submittedName>
        <fullName evidence="9">Aromatic ring-hydroxylating dioxygenase subunit alpha</fullName>
    </submittedName>
</protein>
<organism evidence="9 10">
    <name type="scientific">Sediminicola luteus</name>
    <dbReference type="NCBI Taxonomy" id="319238"/>
    <lineage>
        <taxon>Bacteria</taxon>
        <taxon>Pseudomonadati</taxon>
        <taxon>Bacteroidota</taxon>
        <taxon>Flavobacteriia</taxon>
        <taxon>Flavobacteriales</taxon>
        <taxon>Flavobacteriaceae</taxon>
        <taxon>Sediminicola</taxon>
    </lineage>
</organism>
<dbReference type="PROSITE" id="PS00570">
    <property type="entry name" value="RING_HYDROXYL_ALPHA"/>
    <property type="match status" value="1"/>
</dbReference>
<evidence type="ECO:0000256" key="4">
    <source>
        <dbReference type="ARBA" id="ARBA00023002"/>
    </source>
</evidence>
<feature type="domain" description="Rieske" evidence="8">
    <location>
        <begin position="40"/>
        <end position="151"/>
    </location>
</feature>
<dbReference type="InterPro" id="IPR017941">
    <property type="entry name" value="Rieske_2Fe-2S"/>
</dbReference>
<keyword evidence="5" id="KW-0408">Iron</keyword>
<dbReference type="InterPro" id="IPR001663">
    <property type="entry name" value="Rng_hydr_dOase-A"/>
</dbReference>
<dbReference type="GO" id="GO:0051213">
    <property type="term" value="F:dioxygenase activity"/>
    <property type="evidence" value="ECO:0007669"/>
    <property type="project" value="UniProtKB-KW"/>
</dbReference>
<evidence type="ECO:0000256" key="7">
    <source>
        <dbReference type="ARBA" id="ARBA00023027"/>
    </source>
</evidence>
<keyword evidence="10" id="KW-1185">Reference proteome</keyword>
<sequence>MMQKFNIDSDISKATTLPASFYRDIDIFEAIKHAIFYKSWQWIGHENLVALPQQQYPFTLLDGYLTEPVVLTKDQENTIHCLTNVCTHRGNLVVPENSKAKKLICGYHGRRFQLDGTMEHMPEFKETKDFPKPCDNLHKFPLRHWGPFLFMGLNPAFDIDPVLETMNERIGFLPLNKFKLDESRSKEYMINAHWALYCDNFLEGFHIPFVHNDLNEVLDYSNYDTLLFDHVNLQIGYSQGSEEIFEFPENHIDHGKDIAAYYFWVFPNMMFNFYPWGLSVNIVHPLGLKRTKVSFYSYVYDENKLDKGAGSGLDKVELEDEEVVEGVQKGVCSKFYQAGRFSPTREKGVHHFHRLLARFLNDNKQVS</sequence>
<dbReference type="Proteomes" id="UP001549773">
    <property type="component" value="Unassembled WGS sequence"/>
</dbReference>
<dbReference type="RefSeq" id="WP_354618396.1">
    <property type="nucleotide sequence ID" value="NZ_JBEWYP010000004.1"/>
</dbReference>
<comment type="cofactor">
    <cofactor evidence="1">
        <name>Fe cation</name>
        <dbReference type="ChEBI" id="CHEBI:24875"/>
    </cofactor>
</comment>
<comment type="caution">
    <text evidence="9">The sequence shown here is derived from an EMBL/GenBank/DDBJ whole genome shotgun (WGS) entry which is preliminary data.</text>
</comment>
<gene>
    <name evidence="9" type="ORF">ABXZ32_09260</name>
</gene>
<dbReference type="SUPFAM" id="SSF50022">
    <property type="entry name" value="ISP domain"/>
    <property type="match status" value="1"/>
</dbReference>
<dbReference type="Gene3D" id="3.90.380.10">
    <property type="entry name" value="Naphthalene 1,2-dioxygenase Alpha Subunit, Chain A, domain 1"/>
    <property type="match status" value="1"/>
</dbReference>
<evidence type="ECO:0000256" key="2">
    <source>
        <dbReference type="ARBA" id="ARBA00022714"/>
    </source>
</evidence>
<keyword evidence="6" id="KW-0411">Iron-sulfur</keyword>
<dbReference type="PROSITE" id="PS51296">
    <property type="entry name" value="RIESKE"/>
    <property type="match status" value="1"/>
</dbReference>
<keyword evidence="3" id="KW-0479">Metal-binding</keyword>
<evidence type="ECO:0000313" key="10">
    <source>
        <dbReference type="Proteomes" id="UP001549773"/>
    </source>
</evidence>
<keyword evidence="7" id="KW-0520">NAD</keyword>
<proteinExistence type="predicted"/>
<dbReference type="Pfam" id="PF00848">
    <property type="entry name" value="Ring_hydroxyl_A"/>
    <property type="match status" value="1"/>
</dbReference>
<reference evidence="9 10" key="1">
    <citation type="submission" date="2024-07" db="EMBL/GenBank/DDBJ databases">
        <title>The genome sequence of type strain Sediminicola luteus GDMCC 1.2596T.</title>
        <authorList>
            <person name="Liu Y."/>
        </authorList>
    </citation>
    <scope>NUCLEOTIDE SEQUENCE [LARGE SCALE GENOMIC DNA]</scope>
    <source>
        <strain evidence="9 10">GDMCC 1.2596</strain>
    </source>
</reference>
<evidence type="ECO:0000256" key="6">
    <source>
        <dbReference type="ARBA" id="ARBA00023014"/>
    </source>
</evidence>
<dbReference type="SUPFAM" id="SSF55961">
    <property type="entry name" value="Bet v1-like"/>
    <property type="match status" value="1"/>
</dbReference>
<name>A0ABV2TWE2_9FLAO</name>
<dbReference type="InterPro" id="IPR015879">
    <property type="entry name" value="Ring_hydroxy_dOase_asu_C_dom"/>
</dbReference>
<evidence type="ECO:0000256" key="1">
    <source>
        <dbReference type="ARBA" id="ARBA00001962"/>
    </source>
</evidence>
<dbReference type="EMBL" id="JBEWYP010000004">
    <property type="protein sequence ID" value="MET7029584.1"/>
    <property type="molecule type" value="Genomic_DNA"/>
</dbReference>
<evidence type="ECO:0000256" key="5">
    <source>
        <dbReference type="ARBA" id="ARBA00023004"/>
    </source>
</evidence>
<dbReference type="Pfam" id="PF00355">
    <property type="entry name" value="Rieske"/>
    <property type="match status" value="1"/>
</dbReference>
<keyword evidence="2" id="KW-0001">2Fe-2S</keyword>
<evidence type="ECO:0000256" key="3">
    <source>
        <dbReference type="ARBA" id="ARBA00022723"/>
    </source>
</evidence>
<dbReference type="PANTHER" id="PTHR43756:SF5">
    <property type="entry name" value="CHOLINE MONOOXYGENASE, CHLOROPLASTIC"/>
    <property type="match status" value="1"/>
</dbReference>
<keyword evidence="4" id="KW-0560">Oxidoreductase</keyword>
<dbReference type="Gene3D" id="2.102.10.10">
    <property type="entry name" value="Rieske [2Fe-2S] iron-sulphur domain"/>
    <property type="match status" value="1"/>
</dbReference>
<accession>A0ABV2TWE2</accession>
<dbReference type="InterPro" id="IPR015881">
    <property type="entry name" value="ARHD_Rieske_2Fe_2S"/>
</dbReference>
<dbReference type="CDD" id="cd03469">
    <property type="entry name" value="Rieske_RO_Alpha_N"/>
    <property type="match status" value="1"/>
</dbReference>
<evidence type="ECO:0000313" key="9">
    <source>
        <dbReference type="EMBL" id="MET7029584.1"/>
    </source>
</evidence>